<dbReference type="PROSITE" id="PS51397">
    <property type="entry name" value="WLM"/>
    <property type="match status" value="1"/>
</dbReference>
<dbReference type="AlphaFoldDB" id="A0A197JEL4"/>
<keyword evidence="3" id="KW-1185">Reference proteome</keyword>
<dbReference type="GO" id="GO:0006281">
    <property type="term" value="P:DNA repair"/>
    <property type="evidence" value="ECO:0007669"/>
    <property type="project" value="TreeGrafter"/>
</dbReference>
<organism evidence="2 3">
    <name type="scientific">Linnemannia elongata AG-77</name>
    <dbReference type="NCBI Taxonomy" id="1314771"/>
    <lineage>
        <taxon>Eukaryota</taxon>
        <taxon>Fungi</taxon>
        <taxon>Fungi incertae sedis</taxon>
        <taxon>Mucoromycota</taxon>
        <taxon>Mortierellomycotina</taxon>
        <taxon>Mortierellomycetes</taxon>
        <taxon>Mortierellales</taxon>
        <taxon>Mortierellaceae</taxon>
        <taxon>Linnemannia</taxon>
    </lineage>
</organism>
<feature type="domain" description="WLM" evidence="1">
    <location>
        <begin position="22"/>
        <end position="186"/>
    </location>
</feature>
<proteinExistence type="predicted"/>
<protein>
    <recommendedName>
        <fullName evidence="1">WLM domain-containing protein</fullName>
    </recommendedName>
</protein>
<gene>
    <name evidence="2" type="ORF">K457DRAFT_204281</name>
</gene>
<evidence type="ECO:0000259" key="1">
    <source>
        <dbReference type="PROSITE" id="PS51397"/>
    </source>
</evidence>
<sequence>MANIMTLDKLRVKEARGDVISWEYKPPRGNIWTLQDIRDRDCFGRVSVRGNSEESYKLMMSVVDKVKVIMRRRRWYIDELQELDPGSKYLGLNVGHTLEIHLKLRTWRGPISHNDLVLTMLHELTHIINSSHNDDFYALFYRLKAEYETHYGVKLSTKTRTTQCGNGVEPEEQRRKRVSKWKRLFRKVFRIKDNERS</sequence>
<dbReference type="STRING" id="1314771.A0A197JEL4"/>
<evidence type="ECO:0000313" key="3">
    <source>
        <dbReference type="Proteomes" id="UP000078512"/>
    </source>
</evidence>
<dbReference type="EMBL" id="KV442115">
    <property type="protein sequence ID" value="OAQ23575.1"/>
    <property type="molecule type" value="Genomic_DNA"/>
</dbReference>
<dbReference type="PANTHER" id="PTHR46622">
    <property type="entry name" value="DNA-DEPENDENT METALLOPROTEASE WSS1"/>
    <property type="match status" value="1"/>
</dbReference>
<name>A0A197JEL4_9FUNG</name>
<reference evidence="2 3" key="1">
    <citation type="submission" date="2016-05" db="EMBL/GenBank/DDBJ databases">
        <title>Genome sequencing reveals origins of a unique bacterial endosymbiosis in the earliest lineages of terrestrial Fungi.</title>
        <authorList>
            <consortium name="DOE Joint Genome Institute"/>
            <person name="Uehling J."/>
            <person name="Gryganskyi A."/>
            <person name="Hameed K."/>
            <person name="Tschaplinski T."/>
            <person name="Misztal P."/>
            <person name="Wu S."/>
            <person name="Desiro A."/>
            <person name="Vande Pol N."/>
            <person name="Du Z.-Y."/>
            <person name="Zienkiewicz A."/>
            <person name="Zienkiewicz K."/>
            <person name="Morin E."/>
            <person name="Tisserant E."/>
            <person name="Splivallo R."/>
            <person name="Hainaut M."/>
            <person name="Henrissat B."/>
            <person name="Ohm R."/>
            <person name="Kuo A."/>
            <person name="Yan J."/>
            <person name="Lipzen A."/>
            <person name="Nolan M."/>
            <person name="Labutti K."/>
            <person name="Barry K."/>
            <person name="Goldstein A."/>
            <person name="Labbe J."/>
            <person name="Schadt C."/>
            <person name="Tuskan G."/>
            <person name="Grigoriev I."/>
            <person name="Martin F."/>
            <person name="Vilgalys R."/>
            <person name="Bonito G."/>
        </authorList>
    </citation>
    <scope>NUCLEOTIDE SEQUENCE [LARGE SCALE GENOMIC DNA]</scope>
    <source>
        <strain evidence="2 3">AG-77</strain>
    </source>
</reference>
<dbReference type="GO" id="GO:0005634">
    <property type="term" value="C:nucleus"/>
    <property type="evidence" value="ECO:0007669"/>
    <property type="project" value="TreeGrafter"/>
</dbReference>
<dbReference type="OrthoDB" id="261960at2759"/>
<dbReference type="InterPro" id="IPR013536">
    <property type="entry name" value="WLM_dom"/>
</dbReference>
<dbReference type="Proteomes" id="UP000078512">
    <property type="component" value="Unassembled WGS sequence"/>
</dbReference>
<dbReference type="InterPro" id="IPR053000">
    <property type="entry name" value="WSS1-like_metalloprotease"/>
</dbReference>
<dbReference type="PANTHER" id="PTHR46622:SF1">
    <property type="entry name" value="DNA-DEPENDENT METALLOPROTEASE WSS1"/>
    <property type="match status" value="1"/>
</dbReference>
<evidence type="ECO:0000313" key="2">
    <source>
        <dbReference type="EMBL" id="OAQ23575.1"/>
    </source>
</evidence>
<dbReference type="GO" id="GO:0008237">
    <property type="term" value="F:metallopeptidase activity"/>
    <property type="evidence" value="ECO:0007669"/>
    <property type="project" value="TreeGrafter"/>
</dbReference>
<dbReference type="Pfam" id="PF08325">
    <property type="entry name" value="WLM"/>
    <property type="match status" value="1"/>
</dbReference>
<accession>A0A197JEL4</accession>